<dbReference type="GO" id="GO:0016020">
    <property type="term" value="C:membrane"/>
    <property type="evidence" value="ECO:0007669"/>
    <property type="project" value="InterPro"/>
</dbReference>
<dbReference type="SMART" id="SM00563">
    <property type="entry name" value="PlsC"/>
    <property type="match status" value="1"/>
</dbReference>
<dbReference type="InterPro" id="IPR004552">
    <property type="entry name" value="AGP_acyltrans"/>
</dbReference>
<keyword evidence="5" id="KW-1208">Phospholipid metabolism</keyword>
<name>A0A9Q1C6E3_HOLLE</name>
<keyword evidence="6" id="KW-0472">Membrane</keyword>
<organism evidence="8 9">
    <name type="scientific">Holothuria leucospilota</name>
    <name type="common">Black long sea cucumber</name>
    <name type="synonym">Mertensiothuria leucospilota</name>
    <dbReference type="NCBI Taxonomy" id="206669"/>
    <lineage>
        <taxon>Eukaryota</taxon>
        <taxon>Metazoa</taxon>
        <taxon>Echinodermata</taxon>
        <taxon>Eleutherozoa</taxon>
        <taxon>Echinozoa</taxon>
        <taxon>Holothuroidea</taxon>
        <taxon>Aspidochirotacea</taxon>
        <taxon>Aspidochirotida</taxon>
        <taxon>Holothuriidae</taxon>
        <taxon>Holothuria</taxon>
    </lineage>
</organism>
<dbReference type="EC" id="2.3.1.51" evidence="5"/>
<dbReference type="OrthoDB" id="202234at2759"/>
<keyword evidence="6" id="KW-0812">Transmembrane</keyword>
<evidence type="ECO:0000256" key="3">
    <source>
        <dbReference type="ARBA" id="ARBA00022679"/>
    </source>
</evidence>
<keyword evidence="6" id="KW-1133">Transmembrane helix</keyword>
<comment type="domain">
    <text evidence="5">The HXXXXD motif is essential for acyltransferase activity and may constitute the binding site for the phosphate moiety of the glycerol-3-phosphate.</text>
</comment>
<accession>A0A9Q1C6E3</accession>
<keyword evidence="9" id="KW-1185">Reference proteome</keyword>
<evidence type="ECO:0000256" key="4">
    <source>
        <dbReference type="ARBA" id="ARBA00023315"/>
    </source>
</evidence>
<sequence length="277" mass="31269">MELEWAQIAIIALLLALIPLYEMNSSFKYYAKFALYYALLLAESVLVCILSLPRGRDPYNSRWASMVMPYTSLLLGVKFEVRGKENFRKVQNKPCVVVANHQSSLDLLGLTGTDVFTELTPIAGLAKKELMYAGTFGMCLLMIGTVFINRLQSEEAKETLERIKERMRETHLKLLVFPEGTRNQEAGLLPFKKGAFHLAISAQVPILPLVFSSYSDFYSKKEKRFTTGKVYVTALPPIPTEGKTLEDLPAFTESVRKQMLFTYNESSTPRLESNGLN</sequence>
<evidence type="ECO:0000256" key="6">
    <source>
        <dbReference type="SAM" id="Phobius"/>
    </source>
</evidence>
<dbReference type="InterPro" id="IPR002123">
    <property type="entry name" value="Plipid/glycerol_acylTrfase"/>
</dbReference>
<dbReference type="GO" id="GO:0003841">
    <property type="term" value="F:1-acylglycerol-3-phosphate O-acyltransferase activity"/>
    <property type="evidence" value="ECO:0007669"/>
    <property type="project" value="UniProtKB-UniRule"/>
</dbReference>
<evidence type="ECO:0000256" key="5">
    <source>
        <dbReference type="RuleBase" id="RU361267"/>
    </source>
</evidence>
<evidence type="ECO:0000256" key="2">
    <source>
        <dbReference type="ARBA" id="ARBA00008655"/>
    </source>
</evidence>
<dbReference type="GO" id="GO:0006654">
    <property type="term" value="P:phosphatidic acid biosynthetic process"/>
    <property type="evidence" value="ECO:0007669"/>
    <property type="project" value="TreeGrafter"/>
</dbReference>
<gene>
    <name evidence="8" type="ORF">HOLleu_16245</name>
</gene>
<feature type="transmembrane region" description="Helical" evidence="6">
    <location>
        <begin position="130"/>
        <end position="148"/>
    </location>
</feature>
<evidence type="ECO:0000256" key="1">
    <source>
        <dbReference type="ARBA" id="ARBA00004728"/>
    </source>
</evidence>
<comment type="caution">
    <text evidence="8">The sequence shown here is derived from an EMBL/GenBank/DDBJ whole genome shotgun (WGS) entry which is preliminary data.</text>
</comment>
<keyword evidence="5" id="KW-0594">Phospholipid biosynthesis</keyword>
<dbReference type="AlphaFoldDB" id="A0A9Q1C6E3"/>
<comment type="pathway">
    <text evidence="1">Phospholipid metabolism; CDP-diacylglycerol biosynthesis; CDP-diacylglycerol from sn-glycerol 3-phosphate: step 2/3.</text>
</comment>
<evidence type="ECO:0000259" key="7">
    <source>
        <dbReference type="SMART" id="SM00563"/>
    </source>
</evidence>
<dbReference type="SUPFAM" id="SSF69593">
    <property type="entry name" value="Glycerol-3-phosphate (1)-acyltransferase"/>
    <property type="match status" value="1"/>
</dbReference>
<comment type="catalytic activity">
    <reaction evidence="5">
        <text>a 1-acyl-sn-glycero-3-phosphate + an acyl-CoA = a 1,2-diacyl-sn-glycero-3-phosphate + CoA</text>
        <dbReference type="Rhea" id="RHEA:19709"/>
        <dbReference type="ChEBI" id="CHEBI:57287"/>
        <dbReference type="ChEBI" id="CHEBI:57970"/>
        <dbReference type="ChEBI" id="CHEBI:58342"/>
        <dbReference type="ChEBI" id="CHEBI:58608"/>
        <dbReference type="EC" id="2.3.1.51"/>
    </reaction>
</comment>
<evidence type="ECO:0000313" key="8">
    <source>
        <dbReference type="EMBL" id="KAJ8038736.1"/>
    </source>
</evidence>
<evidence type="ECO:0000313" key="9">
    <source>
        <dbReference type="Proteomes" id="UP001152320"/>
    </source>
</evidence>
<proteinExistence type="inferred from homology"/>
<dbReference type="Proteomes" id="UP001152320">
    <property type="component" value="Chromosome 7"/>
</dbReference>
<dbReference type="EMBL" id="JAIZAY010000007">
    <property type="protein sequence ID" value="KAJ8038736.1"/>
    <property type="molecule type" value="Genomic_DNA"/>
</dbReference>
<dbReference type="CDD" id="cd07989">
    <property type="entry name" value="LPLAT_AGPAT-like"/>
    <property type="match status" value="1"/>
</dbReference>
<feature type="transmembrane region" description="Helical" evidence="6">
    <location>
        <begin position="33"/>
        <end position="52"/>
    </location>
</feature>
<feature type="transmembrane region" description="Helical" evidence="6">
    <location>
        <begin position="6"/>
        <end position="21"/>
    </location>
</feature>
<reference evidence="8" key="1">
    <citation type="submission" date="2021-10" db="EMBL/GenBank/DDBJ databases">
        <title>Tropical sea cucumber genome reveals ecological adaptation and Cuvierian tubules defense mechanism.</title>
        <authorList>
            <person name="Chen T."/>
        </authorList>
    </citation>
    <scope>NUCLEOTIDE SEQUENCE</scope>
    <source>
        <strain evidence="8">Nanhai2018</strain>
        <tissue evidence="8">Muscle</tissue>
    </source>
</reference>
<protein>
    <recommendedName>
        <fullName evidence="5">1-acyl-sn-glycerol-3-phosphate acyltransferase</fullName>
        <ecNumber evidence="5">2.3.1.51</ecNumber>
    </recommendedName>
</protein>
<dbReference type="PANTHER" id="PTHR10434">
    <property type="entry name" value="1-ACYL-SN-GLYCEROL-3-PHOSPHATE ACYLTRANSFERASE"/>
    <property type="match status" value="1"/>
</dbReference>
<keyword evidence="4 5" id="KW-0012">Acyltransferase</keyword>
<feature type="domain" description="Phospholipid/glycerol acyltransferase" evidence="7">
    <location>
        <begin position="95"/>
        <end position="214"/>
    </location>
</feature>
<keyword evidence="5" id="KW-0443">Lipid metabolism</keyword>
<dbReference type="GO" id="GO:0005783">
    <property type="term" value="C:endoplasmic reticulum"/>
    <property type="evidence" value="ECO:0007669"/>
    <property type="project" value="TreeGrafter"/>
</dbReference>
<dbReference type="NCBIfam" id="TIGR00530">
    <property type="entry name" value="AGP_acyltrn"/>
    <property type="match status" value="1"/>
</dbReference>
<dbReference type="PANTHER" id="PTHR10434:SF11">
    <property type="entry name" value="1-ACYL-SN-GLYCEROL-3-PHOSPHATE ACYLTRANSFERASE"/>
    <property type="match status" value="1"/>
</dbReference>
<keyword evidence="3 5" id="KW-0808">Transferase</keyword>
<dbReference type="Pfam" id="PF01553">
    <property type="entry name" value="Acyltransferase"/>
    <property type="match status" value="1"/>
</dbReference>
<keyword evidence="5" id="KW-0444">Lipid biosynthesis</keyword>
<comment type="similarity">
    <text evidence="2 5">Belongs to the 1-acyl-sn-glycerol-3-phosphate acyltransferase family.</text>
</comment>